<evidence type="ECO:0000313" key="2">
    <source>
        <dbReference type="Proteomes" id="UP000224291"/>
    </source>
</evidence>
<dbReference type="Gene3D" id="2.60.40.2700">
    <property type="match status" value="3"/>
</dbReference>
<dbReference type="KEGG" id="vg:65066798"/>
<protein>
    <submittedName>
        <fullName evidence="1">Uncharacterized protein</fullName>
    </submittedName>
</protein>
<dbReference type="EMBL" id="KR560069">
    <property type="protein sequence ID" value="AKO61697.1"/>
    <property type="molecule type" value="Genomic_DNA"/>
</dbReference>
<accession>A0A0H4INV0</accession>
<keyword evidence="2" id="KW-1185">Reference proteome</keyword>
<evidence type="ECO:0000313" key="1">
    <source>
        <dbReference type="EMBL" id="AKO61697.1"/>
    </source>
</evidence>
<proteinExistence type="predicted"/>
<dbReference type="GeneID" id="65066798"/>
<dbReference type="Proteomes" id="UP000224291">
    <property type="component" value="Segment"/>
</dbReference>
<reference evidence="1 2" key="1">
    <citation type="submission" date="2015-05" db="EMBL/GenBank/DDBJ databases">
        <authorList>
            <person name="Liu X."/>
            <person name="Tong Y."/>
            <person name="Huang Y."/>
            <person name="Fan H."/>
            <person name="An X."/>
            <person name="Mi Z."/>
            <person name="Zhang Z."/>
        </authorList>
    </citation>
    <scope>NUCLEOTIDE SEQUENCE [LARGE SCALE GENOMIC DNA]</scope>
</reference>
<dbReference type="RefSeq" id="YP_010077890.1">
    <property type="nucleotide sequence ID" value="NC_054952.1"/>
</dbReference>
<organism evidence="1 2">
    <name type="scientific">Stenotrophomonas phage IME-SM1</name>
    <dbReference type="NCBI Taxonomy" id="1654717"/>
    <lineage>
        <taxon>Viruses</taxon>
        <taxon>Duplodnaviria</taxon>
        <taxon>Heunggongvirae</taxon>
        <taxon>Uroviricota</taxon>
        <taxon>Caudoviricetes</taxon>
        <taxon>Menderavirus</taxon>
        <taxon>Menderavirus IMESM1</taxon>
    </lineage>
</organism>
<sequence length="412" mass="41499">MAAPTYLPEAIATAIGWAHPITGEQLDVTKGLPGAISYYKPNARGQSFIDPAGSVTSLINFIKKGPRKVIFTIQAKKAIKKVVTTFGDASDPLTSGATFLHVYPDDPATKTYSLSSVVTYSDDTTETVTLEVQILAGEVAAPANTAVPTITGTARVGQVLTAGDGTWTGNPAPTFTYAWFRGTTAISGATSKTYTLVAADAGSTVKVRVTGTNSEGTANAESAPTASVTQAPANTAVPTVTGTARVGQTLTAAPGTWTGTPTPTYTYQWQRGTTNISGATSSTYVLVAADAGQTVRVVVTGTNSAGNASANSANTASVTQTPANTALPTITGTAQEGQVLTSTNGTWTGTPTPTYTRQWKAGGVDIAGATAQTYTPVAGDVGKTITVAVTGTNSAGNATATSAATAAVVAAA</sequence>
<name>A0A0H4INV0_9CAUD</name>